<dbReference type="SUPFAM" id="SSF52540">
    <property type="entry name" value="P-loop containing nucleoside triphosphate hydrolases"/>
    <property type="match status" value="1"/>
</dbReference>
<feature type="non-terminal residue" evidence="1">
    <location>
        <position position="87"/>
    </location>
</feature>
<protein>
    <recommendedName>
        <fullName evidence="2">Sulfotransferase domain-containing protein</fullName>
    </recommendedName>
</protein>
<accession>A0A382QBE9</accession>
<dbReference type="EMBL" id="UINC01113351">
    <property type="protein sequence ID" value="SVC82894.1"/>
    <property type="molecule type" value="Genomic_DNA"/>
</dbReference>
<dbReference type="InterPro" id="IPR027417">
    <property type="entry name" value="P-loop_NTPase"/>
</dbReference>
<reference evidence="1" key="1">
    <citation type="submission" date="2018-05" db="EMBL/GenBank/DDBJ databases">
        <authorList>
            <person name="Lanie J.A."/>
            <person name="Ng W.-L."/>
            <person name="Kazmierczak K.M."/>
            <person name="Andrzejewski T.M."/>
            <person name="Davidsen T.M."/>
            <person name="Wayne K.J."/>
            <person name="Tettelin H."/>
            <person name="Glass J.I."/>
            <person name="Rusch D."/>
            <person name="Podicherti R."/>
            <person name="Tsui H.-C.T."/>
            <person name="Winkler M.E."/>
        </authorList>
    </citation>
    <scope>NUCLEOTIDE SEQUENCE</scope>
</reference>
<dbReference type="Gene3D" id="3.40.50.300">
    <property type="entry name" value="P-loop containing nucleotide triphosphate hydrolases"/>
    <property type="match status" value="1"/>
</dbReference>
<evidence type="ECO:0000313" key="1">
    <source>
        <dbReference type="EMBL" id="SVC82894.1"/>
    </source>
</evidence>
<sequence>VVNKPKKIIFIASYPKSGNTWLRSIISSLVYNPEGKFVFNDLKKVSLFSQFSNFKNLDNHQYRTDGNLNYNWVSYNWIKAQKKINAI</sequence>
<feature type="non-terminal residue" evidence="1">
    <location>
        <position position="1"/>
    </location>
</feature>
<evidence type="ECO:0008006" key="2">
    <source>
        <dbReference type="Google" id="ProtNLM"/>
    </source>
</evidence>
<dbReference type="AlphaFoldDB" id="A0A382QBE9"/>
<gene>
    <name evidence="1" type="ORF">METZ01_LOCUS335748</name>
</gene>
<organism evidence="1">
    <name type="scientific">marine metagenome</name>
    <dbReference type="NCBI Taxonomy" id="408172"/>
    <lineage>
        <taxon>unclassified sequences</taxon>
        <taxon>metagenomes</taxon>
        <taxon>ecological metagenomes</taxon>
    </lineage>
</organism>
<proteinExistence type="predicted"/>
<name>A0A382QBE9_9ZZZZ</name>